<dbReference type="SUPFAM" id="SSF49854">
    <property type="entry name" value="Spermadhesin, CUB domain"/>
    <property type="match status" value="1"/>
</dbReference>
<evidence type="ECO:0000256" key="3">
    <source>
        <dbReference type="ARBA" id="ARBA00022989"/>
    </source>
</evidence>
<feature type="compositionally biased region" description="Acidic residues" evidence="7">
    <location>
        <begin position="528"/>
        <end position="544"/>
    </location>
</feature>
<dbReference type="InterPro" id="IPR036719">
    <property type="entry name" value="Neuro-gated_channel_TM_sf"/>
</dbReference>
<sequence>MLQLIRQLLRRTSNAATDSSATQTASSTSYSSTSNATTASSTTQTASTMSYSSTSNATTASSTTQTASTMSYPSTSNATTDSSTTQTASTMSYSITTNTSTESPYTSTTANCNVNYTADAKGGSFTSLNYPYDYINSMDCNIWITSPTDTAVVLIPGMFNMEDEKYCQYDSFSVYDGACRSNTVLATHCGPRLARWELPGTEYLVHFHSDAVIEKDGFVMEYFLGTAGTAEPTTTTTTSGPPVSAEIFLMNDLLTNYSNDVLPVRDLTIPLETKVDLELVGVNGLDEDDVWKPDVALMNSFTRIKQLGASFMFVVVTNEGACTWRPYQMLDSTCKVDMTYFPYDTQSCDIMVVGANGMQKHESFVENAEWSLLKISQRNETFNGQFTVVFTLTLQRNQAFTVFYMAIPVVLLTFLCAFTFSMPVCSGEKSGYAITKMPENSENLSIFAMYVLGATGLSHISVMISVLEIRFESLDVRYKRVLGCTQTFSKSIIRLQNRLLCIKPEIEEQTAEAGGPKTKSNYAKMFPDDENVEEETPDAQDEDQQQQQQQQQQ</sequence>
<dbReference type="EMBL" id="CP111014">
    <property type="protein sequence ID" value="WAQ99164.1"/>
    <property type="molecule type" value="Genomic_DNA"/>
</dbReference>
<evidence type="ECO:0000256" key="4">
    <source>
        <dbReference type="ARBA" id="ARBA00023136"/>
    </source>
</evidence>
<feature type="transmembrane region" description="Helical" evidence="8">
    <location>
        <begin position="444"/>
        <end position="467"/>
    </location>
</feature>
<evidence type="ECO:0000313" key="10">
    <source>
        <dbReference type="EMBL" id="WAQ99164.1"/>
    </source>
</evidence>
<feature type="domain" description="CUB" evidence="9">
    <location>
        <begin position="112"/>
        <end position="225"/>
    </location>
</feature>
<feature type="region of interest" description="Disordered" evidence="7">
    <location>
        <begin position="509"/>
        <end position="553"/>
    </location>
</feature>
<proteinExistence type="predicted"/>
<organism evidence="10 11">
    <name type="scientific">Mya arenaria</name>
    <name type="common">Soft-shell clam</name>
    <dbReference type="NCBI Taxonomy" id="6604"/>
    <lineage>
        <taxon>Eukaryota</taxon>
        <taxon>Metazoa</taxon>
        <taxon>Spiralia</taxon>
        <taxon>Lophotrochozoa</taxon>
        <taxon>Mollusca</taxon>
        <taxon>Bivalvia</taxon>
        <taxon>Autobranchia</taxon>
        <taxon>Heteroconchia</taxon>
        <taxon>Euheterodonta</taxon>
        <taxon>Imparidentia</taxon>
        <taxon>Neoheterodontei</taxon>
        <taxon>Myida</taxon>
        <taxon>Myoidea</taxon>
        <taxon>Myidae</taxon>
        <taxon>Mya</taxon>
    </lineage>
</organism>
<evidence type="ECO:0000256" key="1">
    <source>
        <dbReference type="ARBA" id="ARBA00004141"/>
    </source>
</evidence>
<evidence type="ECO:0000256" key="6">
    <source>
        <dbReference type="PROSITE-ProRule" id="PRU00059"/>
    </source>
</evidence>
<dbReference type="PROSITE" id="PS01180">
    <property type="entry name" value="CUB"/>
    <property type="match status" value="1"/>
</dbReference>
<dbReference type="Pfam" id="PF02931">
    <property type="entry name" value="Neur_chan_LBD"/>
    <property type="match status" value="1"/>
</dbReference>
<dbReference type="InterPro" id="IPR036734">
    <property type="entry name" value="Neur_chan_lig-bd_sf"/>
</dbReference>
<dbReference type="CDD" id="cd00041">
    <property type="entry name" value="CUB"/>
    <property type="match status" value="1"/>
</dbReference>
<feature type="region of interest" description="Disordered" evidence="7">
    <location>
        <begin position="12"/>
        <end position="84"/>
    </location>
</feature>
<dbReference type="Proteomes" id="UP001164746">
    <property type="component" value="Chromosome 3"/>
</dbReference>
<keyword evidence="11" id="KW-1185">Reference proteome</keyword>
<evidence type="ECO:0000259" key="9">
    <source>
        <dbReference type="PROSITE" id="PS01180"/>
    </source>
</evidence>
<evidence type="ECO:0000256" key="2">
    <source>
        <dbReference type="ARBA" id="ARBA00022692"/>
    </source>
</evidence>
<accession>A0ABY7DN84</accession>
<dbReference type="InterPro" id="IPR006201">
    <property type="entry name" value="Neur_channel"/>
</dbReference>
<feature type="transmembrane region" description="Helical" evidence="8">
    <location>
        <begin position="402"/>
        <end position="424"/>
    </location>
</feature>
<dbReference type="Pfam" id="PF00431">
    <property type="entry name" value="CUB"/>
    <property type="match status" value="1"/>
</dbReference>
<dbReference type="Gene3D" id="2.60.120.290">
    <property type="entry name" value="Spermadhesin, CUB domain"/>
    <property type="match status" value="1"/>
</dbReference>
<gene>
    <name evidence="10" type="ORF">MAR_023537</name>
</gene>
<keyword evidence="3 8" id="KW-1133">Transmembrane helix</keyword>
<evidence type="ECO:0000313" key="11">
    <source>
        <dbReference type="Proteomes" id="UP001164746"/>
    </source>
</evidence>
<dbReference type="PANTHER" id="PTHR18945">
    <property type="entry name" value="NEUROTRANSMITTER GATED ION CHANNEL"/>
    <property type="match status" value="1"/>
</dbReference>
<evidence type="ECO:0000256" key="7">
    <source>
        <dbReference type="SAM" id="MobiDB-lite"/>
    </source>
</evidence>
<protein>
    <submittedName>
        <fullName evidence="10">ACHA7-like protein</fullName>
    </submittedName>
</protein>
<dbReference type="PROSITE" id="PS00236">
    <property type="entry name" value="NEUROTR_ION_CHANNEL"/>
    <property type="match status" value="1"/>
</dbReference>
<reference evidence="10" key="1">
    <citation type="submission" date="2022-11" db="EMBL/GenBank/DDBJ databases">
        <title>Centuries of genome instability and evolution in soft-shell clam transmissible cancer (bioRxiv).</title>
        <authorList>
            <person name="Hart S.F.M."/>
            <person name="Yonemitsu M.A."/>
            <person name="Giersch R.M."/>
            <person name="Beal B.F."/>
            <person name="Arriagada G."/>
            <person name="Davis B.W."/>
            <person name="Ostrander E.A."/>
            <person name="Goff S.P."/>
            <person name="Metzger M.J."/>
        </authorList>
    </citation>
    <scope>NUCLEOTIDE SEQUENCE</scope>
    <source>
        <strain evidence="10">MELC-2E11</strain>
        <tissue evidence="10">Siphon/mantle</tissue>
    </source>
</reference>
<keyword evidence="4 8" id="KW-0472">Membrane</keyword>
<keyword evidence="2 8" id="KW-0812">Transmembrane</keyword>
<dbReference type="InterPro" id="IPR035914">
    <property type="entry name" value="Sperma_CUB_dom_sf"/>
</dbReference>
<dbReference type="CDD" id="cd19051">
    <property type="entry name" value="LGIC_TM_cation"/>
    <property type="match status" value="1"/>
</dbReference>
<keyword evidence="5" id="KW-1015">Disulfide bond</keyword>
<dbReference type="SMART" id="SM00042">
    <property type="entry name" value="CUB"/>
    <property type="match status" value="1"/>
</dbReference>
<dbReference type="InterPro" id="IPR000859">
    <property type="entry name" value="CUB_dom"/>
</dbReference>
<evidence type="ECO:0000256" key="8">
    <source>
        <dbReference type="SAM" id="Phobius"/>
    </source>
</evidence>
<dbReference type="InterPro" id="IPR018000">
    <property type="entry name" value="Neurotransmitter_ion_chnl_CS"/>
</dbReference>
<dbReference type="Gene3D" id="2.70.170.10">
    <property type="entry name" value="Neurotransmitter-gated ion-channel ligand-binding domain"/>
    <property type="match status" value="1"/>
</dbReference>
<name>A0ABY7DN84_MYAAR</name>
<dbReference type="CDD" id="cd18989">
    <property type="entry name" value="LGIC_ECD_cation"/>
    <property type="match status" value="1"/>
</dbReference>
<dbReference type="SUPFAM" id="SSF90112">
    <property type="entry name" value="Neurotransmitter-gated ion-channel transmembrane pore"/>
    <property type="match status" value="1"/>
</dbReference>
<dbReference type="InterPro" id="IPR006202">
    <property type="entry name" value="Neur_chan_lig-bd"/>
</dbReference>
<comment type="subcellular location">
    <subcellularLocation>
        <location evidence="1">Membrane</location>
        <topology evidence="1">Multi-pass membrane protein</topology>
    </subcellularLocation>
</comment>
<dbReference type="SUPFAM" id="SSF63712">
    <property type="entry name" value="Nicotinic receptor ligand binding domain-like"/>
    <property type="match status" value="1"/>
</dbReference>
<evidence type="ECO:0000256" key="5">
    <source>
        <dbReference type="ARBA" id="ARBA00023157"/>
    </source>
</evidence>
<comment type="caution">
    <text evidence="6">Lacks conserved residue(s) required for the propagation of feature annotation.</text>
</comment>